<protein>
    <submittedName>
        <fullName evidence="5">Uncharacterized protein</fullName>
    </submittedName>
</protein>
<dbReference type="InParanoid" id="C1E375"/>
<feature type="repeat" description="TPR" evidence="3">
    <location>
        <begin position="160"/>
        <end position="193"/>
    </location>
</feature>
<sequence>MFRVSRLAAVAALLAMCAHVFPRGAHALGVTDDHPLVARQGAPDMALCDRADAGHRRATQRGDQMLKLGRLEVAEACYLGALRQKNDFPMALYGLGEVHTRAEDDDRVDLAESAYKLALENWPQYVDAYIALGDLHERRERNDDAVAAYTKALEVAPGDVMAWEALGRHHLATSDFDKAKESYEKALTTATNGESSPGLILGLAKAAWGAGSKLEGAEATKKFVECVSHAEKATNLAPDFGQAAHWNGKCRTHLKQTKKATELLFRAVELDPEQPEHHSFLAGELVKLGRVKEAREVIMKGMEWVEKDEAEKEKAFQAAAAEEDAKDEL</sequence>
<dbReference type="OrthoDB" id="9991317at2759"/>
<evidence type="ECO:0000256" key="1">
    <source>
        <dbReference type="ARBA" id="ARBA00022803"/>
    </source>
</evidence>
<evidence type="ECO:0000256" key="4">
    <source>
        <dbReference type="SAM" id="SignalP"/>
    </source>
</evidence>
<keyword evidence="6" id="KW-1185">Reference proteome</keyword>
<reference evidence="5 6" key="1">
    <citation type="journal article" date="2009" name="Science">
        <title>Green evolution and dynamic adaptations revealed by genomes of the marine picoeukaryotes Micromonas.</title>
        <authorList>
            <person name="Worden A.Z."/>
            <person name="Lee J.H."/>
            <person name="Mock T."/>
            <person name="Rouze P."/>
            <person name="Simmons M.P."/>
            <person name="Aerts A.L."/>
            <person name="Allen A.E."/>
            <person name="Cuvelier M.L."/>
            <person name="Derelle E."/>
            <person name="Everett M.V."/>
            <person name="Foulon E."/>
            <person name="Grimwood J."/>
            <person name="Gundlach H."/>
            <person name="Henrissat B."/>
            <person name="Napoli C."/>
            <person name="McDonald S.M."/>
            <person name="Parker M.S."/>
            <person name="Rombauts S."/>
            <person name="Salamov A."/>
            <person name="Von Dassow P."/>
            <person name="Badger J.H."/>
            <person name="Coutinho P.M."/>
            <person name="Demir E."/>
            <person name="Dubchak I."/>
            <person name="Gentemann C."/>
            <person name="Eikrem W."/>
            <person name="Gready J.E."/>
            <person name="John U."/>
            <person name="Lanier W."/>
            <person name="Lindquist E.A."/>
            <person name="Lucas S."/>
            <person name="Mayer K.F."/>
            <person name="Moreau H."/>
            <person name="Not F."/>
            <person name="Otillar R."/>
            <person name="Panaud O."/>
            <person name="Pangilinan J."/>
            <person name="Paulsen I."/>
            <person name="Piegu B."/>
            <person name="Poliakov A."/>
            <person name="Robbens S."/>
            <person name="Schmutz J."/>
            <person name="Toulza E."/>
            <person name="Wyss T."/>
            <person name="Zelensky A."/>
            <person name="Zhou K."/>
            <person name="Armbrust E.V."/>
            <person name="Bhattacharya D."/>
            <person name="Goodenough U.W."/>
            <person name="Van de Peer Y."/>
            <person name="Grigoriev I.V."/>
        </authorList>
    </citation>
    <scope>NUCLEOTIDE SEQUENCE [LARGE SCALE GENOMIC DNA]</scope>
    <source>
        <strain evidence="6">RCC299 / NOUM17</strain>
    </source>
</reference>
<dbReference type="eggNOG" id="KOG4626">
    <property type="taxonomic scope" value="Eukaryota"/>
</dbReference>
<evidence type="ECO:0000313" key="5">
    <source>
        <dbReference type="EMBL" id="ACO62882.1"/>
    </source>
</evidence>
<name>C1E375_MICCC</name>
<evidence type="ECO:0000256" key="3">
    <source>
        <dbReference type="PROSITE-ProRule" id="PRU00339"/>
    </source>
</evidence>
<dbReference type="Pfam" id="PF13432">
    <property type="entry name" value="TPR_16"/>
    <property type="match status" value="2"/>
</dbReference>
<gene>
    <name evidence="5" type="ORF">MICPUN_108042</name>
</gene>
<dbReference type="AlphaFoldDB" id="C1E375"/>
<dbReference type="KEGG" id="mis:MICPUN_108042"/>
<feature type="chain" id="PRO_5002908838" evidence="4">
    <location>
        <begin position="28"/>
        <end position="329"/>
    </location>
</feature>
<comment type="similarity">
    <text evidence="2">Belongs to the APC3/CDC27 family.</text>
</comment>
<dbReference type="SMART" id="SM00028">
    <property type="entry name" value="TPR"/>
    <property type="match status" value="4"/>
</dbReference>
<dbReference type="Gene3D" id="1.25.40.10">
    <property type="entry name" value="Tetratricopeptide repeat domain"/>
    <property type="match status" value="2"/>
</dbReference>
<evidence type="ECO:0000313" key="6">
    <source>
        <dbReference type="Proteomes" id="UP000002009"/>
    </source>
</evidence>
<dbReference type="InterPro" id="IPR011990">
    <property type="entry name" value="TPR-like_helical_dom_sf"/>
</dbReference>
<dbReference type="OMA" id="KMNFPPA"/>
<dbReference type="PANTHER" id="PTHR12558">
    <property type="entry name" value="CELL DIVISION CYCLE 16,23,27"/>
    <property type="match status" value="1"/>
</dbReference>
<proteinExistence type="inferred from homology"/>
<feature type="signal peptide" evidence="4">
    <location>
        <begin position="1"/>
        <end position="27"/>
    </location>
</feature>
<organism evidence="5 6">
    <name type="scientific">Micromonas commoda (strain RCC299 / NOUM17 / CCMP2709)</name>
    <name type="common">Picoplanktonic green alga</name>
    <dbReference type="NCBI Taxonomy" id="296587"/>
    <lineage>
        <taxon>Eukaryota</taxon>
        <taxon>Viridiplantae</taxon>
        <taxon>Chlorophyta</taxon>
        <taxon>Mamiellophyceae</taxon>
        <taxon>Mamiellales</taxon>
        <taxon>Mamiellaceae</taxon>
        <taxon>Micromonas</taxon>
    </lineage>
</organism>
<dbReference type="PROSITE" id="PS50005">
    <property type="entry name" value="TPR"/>
    <property type="match status" value="2"/>
</dbReference>
<dbReference type="STRING" id="296587.C1E375"/>
<keyword evidence="4" id="KW-0732">Signal</keyword>
<dbReference type="EMBL" id="CP001325">
    <property type="protein sequence ID" value="ACO62882.1"/>
    <property type="molecule type" value="Genomic_DNA"/>
</dbReference>
<dbReference type="PANTHER" id="PTHR12558:SF13">
    <property type="entry name" value="CELL DIVISION CYCLE PROTEIN 27 HOMOLOG"/>
    <property type="match status" value="1"/>
</dbReference>
<dbReference type="SUPFAM" id="SSF48452">
    <property type="entry name" value="TPR-like"/>
    <property type="match status" value="1"/>
</dbReference>
<dbReference type="Proteomes" id="UP000002009">
    <property type="component" value="Chromosome 4"/>
</dbReference>
<keyword evidence="1 3" id="KW-0802">TPR repeat</keyword>
<dbReference type="GeneID" id="8242537"/>
<dbReference type="InterPro" id="IPR019734">
    <property type="entry name" value="TPR_rpt"/>
</dbReference>
<feature type="repeat" description="TPR" evidence="3">
    <location>
        <begin position="126"/>
        <end position="159"/>
    </location>
</feature>
<evidence type="ECO:0000256" key="2">
    <source>
        <dbReference type="ARBA" id="ARBA00038210"/>
    </source>
</evidence>
<accession>C1E375</accession>
<dbReference type="RefSeq" id="XP_002501624.1">
    <property type="nucleotide sequence ID" value="XM_002501578.1"/>
</dbReference>